<evidence type="ECO:0000259" key="5">
    <source>
        <dbReference type="Pfam" id="PF04821"/>
    </source>
</evidence>
<accession>A0A812JWN7</accession>
<evidence type="ECO:0000313" key="7">
    <source>
        <dbReference type="Proteomes" id="UP000604046"/>
    </source>
</evidence>
<dbReference type="GO" id="GO:0006281">
    <property type="term" value="P:DNA repair"/>
    <property type="evidence" value="ECO:0007669"/>
    <property type="project" value="TreeGrafter"/>
</dbReference>
<dbReference type="Proteomes" id="UP000604046">
    <property type="component" value="Unassembled WGS sequence"/>
</dbReference>
<comment type="caution">
    <text evidence="6">The sequence shown here is derived from an EMBL/GenBank/DDBJ whole genome shotgun (WGS) entry which is preliminary data.</text>
</comment>
<reference evidence="6" key="1">
    <citation type="submission" date="2021-02" db="EMBL/GenBank/DDBJ databases">
        <authorList>
            <person name="Dougan E. K."/>
            <person name="Rhodes N."/>
            <person name="Thang M."/>
            <person name="Chan C."/>
        </authorList>
    </citation>
    <scope>NUCLEOTIDE SEQUENCE</scope>
</reference>
<dbReference type="GO" id="GO:0031298">
    <property type="term" value="C:replication fork protection complex"/>
    <property type="evidence" value="ECO:0007669"/>
    <property type="project" value="TreeGrafter"/>
</dbReference>
<dbReference type="InterPro" id="IPR044998">
    <property type="entry name" value="Timeless"/>
</dbReference>
<gene>
    <name evidence="6" type="primary">Timeless</name>
    <name evidence="6" type="ORF">SNAT2548_LOCUS7538</name>
</gene>
<name>A0A812JWN7_9DINO</name>
<comment type="subcellular location">
    <subcellularLocation>
        <location evidence="1">Nucleus</location>
    </subcellularLocation>
</comment>
<evidence type="ECO:0000256" key="2">
    <source>
        <dbReference type="ARBA" id="ARBA00023242"/>
    </source>
</evidence>
<protein>
    <submittedName>
        <fullName evidence="6">Timeless protein</fullName>
    </submittedName>
</protein>
<keyword evidence="7" id="KW-1185">Reference proteome</keyword>
<dbReference type="Pfam" id="PF04821">
    <property type="entry name" value="TIMELESS"/>
    <property type="match status" value="1"/>
</dbReference>
<feature type="domain" description="Timeless N-terminal" evidence="5">
    <location>
        <begin position="43"/>
        <end position="292"/>
    </location>
</feature>
<dbReference type="GO" id="GO:0003677">
    <property type="term" value="F:DNA binding"/>
    <property type="evidence" value="ECO:0007669"/>
    <property type="project" value="TreeGrafter"/>
</dbReference>
<evidence type="ECO:0000256" key="1">
    <source>
        <dbReference type="ARBA" id="ARBA00004123"/>
    </source>
</evidence>
<sequence length="881" mass="99593">MERSAPGPSVPPSRDDVALQDLFDTCYGLGDHHQVEGKSKYLYRQRDECLTSLQDLETAVAQDTGIVRAKLGEWQVLPRKIVPLLTSYIEDSELASHVLKLMVLLTTRVGNYGPPPVDHRMLQEQEREQLCHLQEYKEAFTNSAVFTMLVRLLVEALDGEGRTHLFKDVLFLLRNLVSVPDPGPGDTGFTPLRRRMQMTFLRNFCEEGVLAFLSLIANELTAQQQEDTQQVWALADILYHVCTHFDPEELLTSRKNQGKPRSDLAELLARDKADQKLLAPQSSRHSRFGTLMHTMSSDGSMMLSSSVMQNSIIQKSSALLKREFRNPEVSGKKTNMFHNLFFVDLGEGSVREYNQINPHVRGVLDDRMYHPQKVLQGYRAFFEQLCSTSFSSLVSIMRSSCNANPAKEGAAGTEFDMPHLLNFVSWFLEFHRVQHATQVEEAKKKSSPPPDMDIAVIQGAIDLDMIQFTTARLRDFGKGAHIHSSFLVVVLRALSAQVQTIKVITECTGSDTRDCGDLLVTHTVKEDVLGNVSWIMKNFNSATHDPRILSYSVEVWHLLTMLMERRGGERGAEAEFQVERLRGVQMSRSTTSVEKEIAGLADSRVVENLFHLLEKYRRHTPLLQSMLVKLIRSIMDAQPTNIVLFFELSYFMRIQRIMTDPLLTSNKNAEKYKDILGLLRFVLREFFTCAETNKCVFAELLFRKVQESQKEQVESCAVEFGAILSNYENEGYRQVLDRMSAGDTVKTIRKQRADVMKGQGWTEEEDAVLRQRYAMYASHPLAADLLAADLPEDNKRTPLQVRRRLIELELMPARGPGGRAAAAEDEPASKKAKVDSGNVDMPAGKAAGNGSHAGWNIHCPERASCVRQARAAHFFQHTCWH</sequence>
<dbReference type="GO" id="GO:0043111">
    <property type="term" value="P:replication fork arrest"/>
    <property type="evidence" value="ECO:0007669"/>
    <property type="project" value="TreeGrafter"/>
</dbReference>
<dbReference type="EMBL" id="CAJNDS010000524">
    <property type="protein sequence ID" value="CAE7215262.1"/>
    <property type="molecule type" value="Genomic_DNA"/>
</dbReference>
<proteinExistence type="predicted"/>
<evidence type="ECO:0000256" key="4">
    <source>
        <dbReference type="SAM" id="MobiDB-lite"/>
    </source>
</evidence>
<keyword evidence="2" id="KW-0539">Nucleus</keyword>
<dbReference type="OrthoDB" id="603at2759"/>
<feature type="region of interest" description="Disordered" evidence="4">
    <location>
        <begin position="815"/>
        <end position="839"/>
    </location>
</feature>
<dbReference type="PANTHER" id="PTHR22940">
    <property type="entry name" value="TIMEOUT/TIMELESS-2"/>
    <property type="match status" value="1"/>
</dbReference>
<evidence type="ECO:0000256" key="3">
    <source>
        <dbReference type="ARBA" id="ARBA00023306"/>
    </source>
</evidence>
<evidence type="ECO:0000313" key="6">
    <source>
        <dbReference type="EMBL" id="CAE7215262.1"/>
    </source>
</evidence>
<dbReference type="InterPro" id="IPR006906">
    <property type="entry name" value="Timeless_N"/>
</dbReference>
<keyword evidence="3" id="KW-0131">Cell cycle</keyword>
<organism evidence="6 7">
    <name type="scientific">Symbiodinium natans</name>
    <dbReference type="NCBI Taxonomy" id="878477"/>
    <lineage>
        <taxon>Eukaryota</taxon>
        <taxon>Sar</taxon>
        <taxon>Alveolata</taxon>
        <taxon>Dinophyceae</taxon>
        <taxon>Suessiales</taxon>
        <taxon>Symbiodiniaceae</taxon>
        <taxon>Symbiodinium</taxon>
    </lineage>
</organism>
<dbReference type="GO" id="GO:0000076">
    <property type="term" value="P:DNA replication checkpoint signaling"/>
    <property type="evidence" value="ECO:0007669"/>
    <property type="project" value="TreeGrafter"/>
</dbReference>
<dbReference type="PANTHER" id="PTHR22940:SF4">
    <property type="entry name" value="PROTEIN TIMELESS HOMOLOG"/>
    <property type="match status" value="1"/>
</dbReference>
<dbReference type="AlphaFoldDB" id="A0A812JWN7"/>